<name>A0A542ZEW6_9MICO</name>
<protein>
    <submittedName>
        <fullName evidence="1">Uncharacterized protein</fullName>
    </submittedName>
</protein>
<gene>
    <name evidence="1" type="ORF">FB474_0149</name>
</gene>
<reference evidence="1 2" key="1">
    <citation type="submission" date="2019-06" db="EMBL/GenBank/DDBJ databases">
        <title>Sequencing the genomes of 1000 actinobacteria strains.</title>
        <authorList>
            <person name="Klenk H.-P."/>
        </authorList>
    </citation>
    <scope>NUCLEOTIDE SEQUENCE [LARGE SCALE GENOMIC DNA]</scope>
    <source>
        <strain evidence="1 2">DSM 18082</strain>
    </source>
</reference>
<dbReference type="Proteomes" id="UP000319514">
    <property type="component" value="Unassembled WGS sequence"/>
</dbReference>
<organism evidence="1 2">
    <name type="scientific">Oryzihumus leptocrescens</name>
    <dbReference type="NCBI Taxonomy" id="297536"/>
    <lineage>
        <taxon>Bacteria</taxon>
        <taxon>Bacillati</taxon>
        <taxon>Actinomycetota</taxon>
        <taxon>Actinomycetes</taxon>
        <taxon>Micrococcales</taxon>
        <taxon>Intrasporangiaceae</taxon>
        <taxon>Oryzihumus</taxon>
    </lineage>
</organism>
<sequence length="68" mass="7250">MLPTSTTHALALARTEEVQRKATRSWLHEPAPAHTAWLASAVSALTRPLHHEARAARTTPASPAACCA</sequence>
<comment type="caution">
    <text evidence="1">The sequence shown here is derived from an EMBL/GenBank/DDBJ whole genome shotgun (WGS) entry which is preliminary data.</text>
</comment>
<dbReference type="RefSeq" id="WP_141786904.1">
    <property type="nucleotide sequence ID" value="NZ_BAAAKX010000003.1"/>
</dbReference>
<dbReference type="AlphaFoldDB" id="A0A542ZEW6"/>
<proteinExistence type="predicted"/>
<evidence type="ECO:0000313" key="2">
    <source>
        <dbReference type="Proteomes" id="UP000319514"/>
    </source>
</evidence>
<accession>A0A542ZEW6</accession>
<evidence type="ECO:0000313" key="1">
    <source>
        <dbReference type="EMBL" id="TQL58810.1"/>
    </source>
</evidence>
<dbReference type="EMBL" id="VFOQ01000001">
    <property type="protein sequence ID" value="TQL58810.1"/>
    <property type="molecule type" value="Genomic_DNA"/>
</dbReference>
<keyword evidence="2" id="KW-1185">Reference proteome</keyword>